<dbReference type="EMBL" id="JAMZIH010003267">
    <property type="protein sequence ID" value="KAJ1676931.1"/>
    <property type="molecule type" value="Genomic_DNA"/>
</dbReference>
<sequence length="117" mass="12803">GAAAWIGTNWWFNRQKNMNKPVSHAGLKKFAAATAAAMAVKWWEKSGGWQSGMSREAVAREAAQNAMLAYDAKHSQESQPQYQYNYNTAGGEASSYDNFGAPQQNYYQGGGSGYPPQ</sequence>
<name>A0ACC1HNL3_9FUNG</name>
<reference evidence="1" key="1">
    <citation type="submission" date="2022-06" db="EMBL/GenBank/DDBJ databases">
        <title>Phylogenomic reconstructions and comparative analyses of Kickxellomycotina fungi.</title>
        <authorList>
            <person name="Reynolds N.K."/>
            <person name="Stajich J.E."/>
            <person name="Barry K."/>
            <person name="Grigoriev I.V."/>
            <person name="Crous P."/>
            <person name="Smith M.E."/>
        </authorList>
    </citation>
    <scope>NUCLEOTIDE SEQUENCE</scope>
    <source>
        <strain evidence="1">RSA 2271</strain>
    </source>
</reference>
<protein>
    <submittedName>
        <fullName evidence="1">Uncharacterized protein</fullName>
    </submittedName>
</protein>
<feature type="non-terminal residue" evidence="1">
    <location>
        <position position="117"/>
    </location>
</feature>
<gene>
    <name evidence="1" type="ORF">EV182_007216</name>
</gene>
<proteinExistence type="predicted"/>
<comment type="caution">
    <text evidence="1">The sequence shown here is derived from an EMBL/GenBank/DDBJ whole genome shotgun (WGS) entry which is preliminary data.</text>
</comment>
<feature type="non-terminal residue" evidence="1">
    <location>
        <position position="1"/>
    </location>
</feature>
<keyword evidence="2" id="KW-1185">Reference proteome</keyword>
<organism evidence="1 2">
    <name type="scientific">Spiromyces aspiralis</name>
    <dbReference type="NCBI Taxonomy" id="68401"/>
    <lineage>
        <taxon>Eukaryota</taxon>
        <taxon>Fungi</taxon>
        <taxon>Fungi incertae sedis</taxon>
        <taxon>Zoopagomycota</taxon>
        <taxon>Kickxellomycotina</taxon>
        <taxon>Kickxellomycetes</taxon>
        <taxon>Kickxellales</taxon>
        <taxon>Kickxellaceae</taxon>
        <taxon>Spiromyces</taxon>
    </lineage>
</organism>
<dbReference type="Proteomes" id="UP001145114">
    <property type="component" value="Unassembled WGS sequence"/>
</dbReference>
<evidence type="ECO:0000313" key="1">
    <source>
        <dbReference type="EMBL" id="KAJ1676931.1"/>
    </source>
</evidence>
<evidence type="ECO:0000313" key="2">
    <source>
        <dbReference type="Proteomes" id="UP001145114"/>
    </source>
</evidence>
<accession>A0ACC1HNL3</accession>